<dbReference type="InterPro" id="IPR031052">
    <property type="entry name" value="FHY3/FAR1"/>
</dbReference>
<feature type="domain" description="SWIM-type" evidence="7">
    <location>
        <begin position="806"/>
        <end position="842"/>
    </location>
</feature>
<dbReference type="PANTHER" id="PTHR31669">
    <property type="entry name" value="PROTEIN FAR1-RELATED SEQUENCE 10-RELATED"/>
    <property type="match status" value="1"/>
</dbReference>
<evidence type="ECO:0000313" key="9">
    <source>
        <dbReference type="Proteomes" id="UP001222027"/>
    </source>
</evidence>
<organism evidence="8 9">
    <name type="scientific">Ensete ventricosum</name>
    <name type="common">Abyssinian banana</name>
    <name type="synonym">Musa ensete</name>
    <dbReference type="NCBI Taxonomy" id="4639"/>
    <lineage>
        <taxon>Eukaryota</taxon>
        <taxon>Viridiplantae</taxon>
        <taxon>Streptophyta</taxon>
        <taxon>Embryophyta</taxon>
        <taxon>Tracheophyta</taxon>
        <taxon>Spermatophyta</taxon>
        <taxon>Magnoliopsida</taxon>
        <taxon>Liliopsida</taxon>
        <taxon>Zingiberales</taxon>
        <taxon>Musaceae</taxon>
        <taxon>Ensete</taxon>
    </lineage>
</organism>
<proteinExistence type="inferred from homology"/>
<dbReference type="GO" id="GO:0005634">
    <property type="term" value="C:nucleus"/>
    <property type="evidence" value="ECO:0007669"/>
    <property type="project" value="UniProtKB-SubCell"/>
</dbReference>
<keyword evidence="4 6" id="KW-0862">Zinc</keyword>
<keyword evidence="6" id="KW-0539">Nucleus</keyword>
<accession>A0AAV8QZG1</accession>
<dbReference type="Pfam" id="PF04434">
    <property type="entry name" value="SWIM"/>
    <property type="match status" value="1"/>
</dbReference>
<name>A0AAV8QZG1_ENSVE</name>
<gene>
    <name evidence="8" type="ORF">OPV22_016223</name>
</gene>
<dbReference type="InterPro" id="IPR006564">
    <property type="entry name" value="Znf_PMZ"/>
</dbReference>
<reference evidence="8 9" key="1">
    <citation type="submission" date="2022-12" db="EMBL/GenBank/DDBJ databases">
        <title>Chromosome-scale assembly of the Ensete ventricosum genome.</title>
        <authorList>
            <person name="Dussert Y."/>
            <person name="Stocks J."/>
            <person name="Wendawek A."/>
            <person name="Woldeyes F."/>
            <person name="Nichols R.A."/>
            <person name="Borrell J.S."/>
        </authorList>
    </citation>
    <scope>NUCLEOTIDE SEQUENCE [LARGE SCALE GENOMIC DNA]</scope>
    <source>
        <strain evidence="9">cv. Maze</strain>
        <tissue evidence="8">Seeds</tissue>
    </source>
</reference>
<dbReference type="Pfam" id="PF03101">
    <property type="entry name" value="FAR1"/>
    <property type="match status" value="2"/>
</dbReference>
<dbReference type="Proteomes" id="UP001222027">
    <property type="component" value="Unassembled WGS sequence"/>
</dbReference>
<dbReference type="SMART" id="SM00575">
    <property type="entry name" value="ZnF_PMZ"/>
    <property type="match status" value="1"/>
</dbReference>
<comment type="caution">
    <text evidence="8">The sequence shown here is derived from an EMBL/GenBank/DDBJ whole genome shotgun (WGS) entry which is preliminary data.</text>
</comment>
<evidence type="ECO:0000313" key="8">
    <source>
        <dbReference type="EMBL" id="KAJ8483738.1"/>
    </source>
</evidence>
<dbReference type="PROSITE" id="PS50966">
    <property type="entry name" value="ZF_SWIM"/>
    <property type="match status" value="1"/>
</dbReference>
<keyword evidence="9" id="KW-1185">Reference proteome</keyword>
<comment type="function">
    <text evidence="6">Putative transcription activator involved in regulating light control of development.</text>
</comment>
<comment type="similarity">
    <text evidence="1 6">Belongs to the FHY3/FAR1 family.</text>
</comment>
<dbReference type="AlphaFoldDB" id="A0AAV8QZG1"/>
<dbReference type="PANTHER" id="PTHR31669:SF281">
    <property type="entry name" value="PROTEIN FAR1-RELATED SEQUENCE"/>
    <property type="match status" value="1"/>
</dbReference>
<dbReference type="InterPro" id="IPR018289">
    <property type="entry name" value="MULE_transposase_dom"/>
</dbReference>
<dbReference type="InterPro" id="IPR007527">
    <property type="entry name" value="Znf_SWIM"/>
</dbReference>
<dbReference type="GO" id="GO:0008270">
    <property type="term" value="F:zinc ion binding"/>
    <property type="evidence" value="ECO:0007669"/>
    <property type="project" value="UniProtKB-UniRule"/>
</dbReference>
<evidence type="ECO:0000256" key="3">
    <source>
        <dbReference type="ARBA" id="ARBA00022771"/>
    </source>
</evidence>
<comment type="subcellular location">
    <subcellularLocation>
        <location evidence="6">Nucleus</location>
    </subcellularLocation>
</comment>
<keyword evidence="3 5" id="KW-0863">Zinc-finger</keyword>
<dbReference type="EMBL" id="JAQQAF010000005">
    <property type="protein sequence ID" value="KAJ8483738.1"/>
    <property type="molecule type" value="Genomic_DNA"/>
</dbReference>
<dbReference type="GO" id="GO:0006355">
    <property type="term" value="P:regulation of DNA-templated transcription"/>
    <property type="evidence" value="ECO:0007669"/>
    <property type="project" value="UniProtKB-UniRule"/>
</dbReference>
<evidence type="ECO:0000256" key="2">
    <source>
        <dbReference type="ARBA" id="ARBA00022723"/>
    </source>
</evidence>
<dbReference type="InterPro" id="IPR004330">
    <property type="entry name" value="FAR1_DNA_bnd_dom"/>
</dbReference>
<dbReference type="Pfam" id="PF10551">
    <property type="entry name" value="MULE"/>
    <property type="match status" value="1"/>
</dbReference>
<sequence>MICFDSSESLPWFAGRVEHLGTRAVVAGGHVRAGGGDAAQTAPRASLCSCKGRDVSGFRRPGSVSLAPAEAKDRIVLGLRAGKFVAKEEMTSEPAEQHDGSAETAADEEGWVPRVDMVFENDEKAYVFYCLYGMRMGFGVRKHLVKRRSSGSVYCRVFSCYKEGFCRNLKEGKTPRPNARSGCQAHMTIRILDTGRFRVSEFEPQHNHALAPEVPLLVTDSTSGSDTARKAGDKNALKQAMARPSLANFVPLKPINATKVEDLGTALRYVPRRVPETSSGHSSTKTGDAHHCIDDAQHESLVPKVDMEFEDDEEGYLFYINYATSIGFSVRKHLVKRRASGVVYSRTYVCHKEGFHRKKDEQRKRCPKPYDRTGCLASMTIKITKNGRYRVSEFMPKHNHPLVIPSKSHLFRWRWRRGALKSQADLVDLDDEFGGVSETMEEQIDAQRDSCRNPIFASVDCKNYIPSKRTNDVRIGDVGAMMQYFHEKQIADPSFYYALQLDRDDQIANVFWTDAKSIVDFEYFGDVVCFDTSYKTSDYGRPFAPFIGINHHKQAVIFGAAMLYDETEESFKWLFQTFKDAVYGKQPKVILTGRSKMMRNALAATWPGTTHRLCVWQLYNDSTVHLNFIFQGSKTFSRDFSKCIYDYEDEEEFLSGWQTLLQSYDLHANEWLAGLYEDRKKWALPYERQTFCADITSTLVSENMNSELKEYLDPKLDLLDFFKRYEEIVDKRRDAELEFDIHAHQCSPKLPFSRMLRQAANMYTPAAYRTFQTEFELSMDCMVYCCGQEGTMFRYKVTIEDKAKEYIVEFDSSNGTVECSCKRFEFVGIQCRHVLKTLDVINIKELPPHYILKRWTKEAKVTNLHENHGTAVNGENRSTVGRRYSSLSCKLQLLEILMMEFLASKWCHQTFQNGSGLFCPLLIRGRALN</sequence>
<protein>
    <recommendedName>
        <fullName evidence="6">Protein FAR1-RELATED SEQUENCE</fullName>
    </recommendedName>
</protein>
<evidence type="ECO:0000256" key="1">
    <source>
        <dbReference type="ARBA" id="ARBA00005889"/>
    </source>
</evidence>
<evidence type="ECO:0000256" key="5">
    <source>
        <dbReference type="PROSITE-ProRule" id="PRU00325"/>
    </source>
</evidence>
<evidence type="ECO:0000256" key="4">
    <source>
        <dbReference type="ARBA" id="ARBA00022833"/>
    </source>
</evidence>
<keyword evidence="2 6" id="KW-0479">Metal-binding</keyword>
<evidence type="ECO:0000256" key="6">
    <source>
        <dbReference type="RuleBase" id="RU367018"/>
    </source>
</evidence>
<evidence type="ECO:0000259" key="7">
    <source>
        <dbReference type="PROSITE" id="PS50966"/>
    </source>
</evidence>